<dbReference type="InterPro" id="IPR048343">
    <property type="entry name" value="ZW10_C"/>
</dbReference>
<evidence type="ECO:0000313" key="6">
    <source>
        <dbReference type="Proteomes" id="UP000230750"/>
    </source>
</evidence>
<dbReference type="InterPro" id="IPR055148">
    <property type="entry name" value="ZW10_C_2"/>
</dbReference>
<keyword evidence="6" id="KW-1185">Reference proteome</keyword>
<protein>
    <recommendedName>
        <fullName evidence="7">Centromere/kinetochore protein zw10-like</fullName>
    </recommendedName>
</protein>
<dbReference type="EMBL" id="MRZV01000357">
    <property type="protein sequence ID" value="PIK51754.1"/>
    <property type="molecule type" value="Genomic_DNA"/>
</dbReference>
<dbReference type="Pfam" id="PF20666">
    <property type="entry name" value="ZW10_C"/>
    <property type="match status" value="1"/>
</dbReference>
<evidence type="ECO:0000313" key="5">
    <source>
        <dbReference type="EMBL" id="PIK51754.1"/>
    </source>
</evidence>
<comment type="caution">
    <text evidence="5">The sequence shown here is derived from an EMBL/GenBank/DDBJ whole genome shotgun (WGS) entry which is preliminary data.</text>
</comment>
<dbReference type="Pfam" id="PF22766">
    <property type="entry name" value="ZW10_C2"/>
    <property type="match status" value="1"/>
</dbReference>
<dbReference type="GO" id="GO:0006888">
    <property type="term" value="P:endoplasmic reticulum to Golgi vesicle-mediated transport"/>
    <property type="evidence" value="ECO:0007669"/>
    <property type="project" value="TreeGrafter"/>
</dbReference>
<feature type="non-terminal residue" evidence="5">
    <location>
        <position position="716"/>
    </location>
</feature>
<dbReference type="InterPro" id="IPR046362">
    <property type="entry name" value="Zw10/DSL1_C_sf"/>
</dbReference>
<evidence type="ECO:0000259" key="3">
    <source>
        <dbReference type="Pfam" id="PF20666"/>
    </source>
</evidence>
<feature type="domain" description="ZW10 C-terminal helical" evidence="4">
    <location>
        <begin position="545"/>
        <end position="674"/>
    </location>
</feature>
<evidence type="ECO:0000259" key="4">
    <source>
        <dbReference type="Pfam" id="PF22766"/>
    </source>
</evidence>
<dbReference type="Gene3D" id="1.10.357.150">
    <property type="match status" value="1"/>
</dbReference>
<name>A0A2G8KUR9_STIJA</name>
<feature type="coiled-coil region" evidence="1">
    <location>
        <begin position="6"/>
        <end position="33"/>
    </location>
</feature>
<evidence type="ECO:0000259" key="2">
    <source>
        <dbReference type="Pfam" id="PF20665"/>
    </source>
</evidence>
<dbReference type="GO" id="GO:1990423">
    <property type="term" value="C:RZZ complex"/>
    <property type="evidence" value="ECO:0007669"/>
    <property type="project" value="TreeGrafter"/>
</dbReference>
<dbReference type="Pfam" id="PF20665">
    <property type="entry name" value="Zw10_middle"/>
    <property type="match status" value="1"/>
</dbReference>
<proteinExistence type="predicted"/>
<evidence type="ECO:0000256" key="1">
    <source>
        <dbReference type="SAM" id="Coils"/>
    </source>
</evidence>
<dbReference type="GO" id="GO:0005737">
    <property type="term" value="C:cytoplasm"/>
    <property type="evidence" value="ECO:0007669"/>
    <property type="project" value="GOC"/>
</dbReference>
<gene>
    <name evidence="5" type="ORF">BSL78_11344</name>
</gene>
<dbReference type="PANTHER" id="PTHR12205:SF0">
    <property type="entry name" value="CENTROMERE_KINETOCHORE PROTEIN ZW10 HOMOLOG"/>
    <property type="match status" value="1"/>
</dbReference>
<dbReference type="STRING" id="307972.A0A2G8KUR9"/>
<dbReference type="InterPro" id="IPR048344">
    <property type="entry name" value="Zw10_middle"/>
</dbReference>
<feature type="domain" description="Centromere/kinetochore protein zw10 C-terminal" evidence="3">
    <location>
        <begin position="398"/>
        <end position="523"/>
    </location>
</feature>
<keyword evidence="1" id="KW-0175">Coiled coil</keyword>
<dbReference type="GO" id="GO:0007094">
    <property type="term" value="P:mitotic spindle assembly checkpoint signaling"/>
    <property type="evidence" value="ECO:0007669"/>
    <property type="project" value="TreeGrafter"/>
</dbReference>
<dbReference type="Proteomes" id="UP000230750">
    <property type="component" value="Unassembled WGS sequence"/>
</dbReference>
<sequence>VGFLEKEDLSQRMKKLFAQVDDLKGEINQAVNDRYVHFKPSLDTMGELKGRVTGIERDVSELKKTLKLETKVKLRDLTEVKDMMDEVCATIVILQLLNQIHNDFGRFKDHLLNKEYVESAAILSNVTNNYQKLSNSPFSEHQIVVALHMETISLKTRLCDCLDQMWYNCIVFHKTEPAATLTIVKDPQLLNMLEAMQVMDVLGWRLKSFAKLFKETLIDAIILDPSSDVTVSQAKQEVSLRVTSTDSKNLVKPPQEMFAQLQKALECIQKLFSRCRFDEDGESQSLMKMLGNLLWGELSKSLINHCLMPSIPTLAADLEDYKTTISATQQFEESLRKLDFIGHEKPLLEYAENVNIHFATKKCQEILVMARDLMKQDLYTSVEVGKKKTEKKKISEFFPACKISKSTQDLLELAEETLRQASSKGAAPLFCTVRNLFGMYVDIVPTYHKETLRDLPQVTALFHNNCMYLAHHLKTLGHRCRHTLPTPFRDSIITFVDLVPTFTRMAADVFLSQMRNQRDQLKESLAMARGFQDVSSDDVYPDAEKSVKQVLHQLNLLHTVWSDVLPSSTFIKAMATLIGAVLQDVIEKVASLEDISADDARQLHDLLSKVKDKVPNLLKPKHTQDSVVTAVHIKEWTRFEELLFILEASMKDIVERWADGKGPLADVFEPLQVKGYDQGPVPKHREESRCTQPYTYNIKQHKATQNGERRTDVLRL</sequence>
<feature type="domain" description="Centromere/kinetochore protein zw10 middle" evidence="2">
    <location>
        <begin position="186"/>
        <end position="374"/>
    </location>
</feature>
<dbReference type="OrthoDB" id="534815at2759"/>
<feature type="non-terminal residue" evidence="5">
    <location>
        <position position="1"/>
    </location>
</feature>
<organism evidence="5 6">
    <name type="scientific">Stichopus japonicus</name>
    <name type="common">Sea cucumber</name>
    <dbReference type="NCBI Taxonomy" id="307972"/>
    <lineage>
        <taxon>Eukaryota</taxon>
        <taxon>Metazoa</taxon>
        <taxon>Echinodermata</taxon>
        <taxon>Eleutherozoa</taxon>
        <taxon>Echinozoa</taxon>
        <taxon>Holothuroidea</taxon>
        <taxon>Aspidochirotacea</taxon>
        <taxon>Aspidochirotida</taxon>
        <taxon>Stichopodidae</taxon>
        <taxon>Apostichopus</taxon>
    </lineage>
</organism>
<dbReference type="AlphaFoldDB" id="A0A2G8KUR9"/>
<accession>A0A2G8KUR9</accession>
<dbReference type="PANTHER" id="PTHR12205">
    <property type="entry name" value="CENTROMERE/KINETOCHORE PROTEIN ZW10"/>
    <property type="match status" value="1"/>
</dbReference>
<reference evidence="5 6" key="1">
    <citation type="journal article" date="2017" name="PLoS Biol.">
        <title>The sea cucumber genome provides insights into morphological evolution and visceral regeneration.</title>
        <authorList>
            <person name="Zhang X."/>
            <person name="Sun L."/>
            <person name="Yuan J."/>
            <person name="Sun Y."/>
            <person name="Gao Y."/>
            <person name="Zhang L."/>
            <person name="Li S."/>
            <person name="Dai H."/>
            <person name="Hamel J.F."/>
            <person name="Liu C."/>
            <person name="Yu Y."/>
            <person name="Liu S."/>
            <person name="Lin W."/>
            <person name="Guo K."/>
            <person name="Jin S."/>
            <person name="Xu P."/>
            <person name="Storey K.B."/>
            <person name="Huan P."/>
            <person name="Zhang T."/>
            <person name="Zhou Y."/>
            <person name="Zhang J."/>
            <person name="Lin C."/>
            <person name="Li X."/>
            <person name="Xing L."/>
            <person name="Huo D."/>
            <person name="Sun M."/>
            <person name="Wang L."/>
            <person name="Mercier A."/>
            <person name="Li F."/>
            <person name="Yang H."/>
            <person name="Xiang J."/>
        </authorList>
    </citation>
    <scope>NUCLEOTIDE SEQUENCE [LARGE SCALE GENOMIC DNA]</scope>
    <source>
        <strain evidence="5">Shaxun</strain>
        <tissue evidence="5">Muscle</tissue>
    </source>
</reference>
<evidence type="ECO:0008006" key="7">
    <source>
        <dbReference type="Google" id="ProtNLM"/>
    </source>
</evidence>